<dbReference type="InterPro" id="IPR043129">
    <property type="entry name" value="ATPase_NBD"/>
</dbReference>
<dbReference type="AlphaFoldDB" id="C0B8K5"/>
<dbReference type="Gene3D" id="3.30.420.40">
    <property type="match status" value="1"/>
</dbReference>
<reference evidence="1 2" key="2">
    <citation type="submission" date="2009-03" db="EMBL/GenBank/DDBJ databases">
        <title>Draft genome sequence of Coprococcus comes (ATCC 27758).</title>
        <authorList>
            <person name="Sudarsanam P."/>
            <person name="Ley R."/>
            <person name="Guruge J."/>
            <person name="Turnbaugh P.J."/>
            <person name="Mahowald M."/>
            <person name="Liep D."/>
            <person name="Gordon J."/>
        </authorList>
    </citation>
    <scope>NUCLEOTIDE SEQUENCE [LARGE SCALE GENOMIC DNA]</scope>
    <source>
        <strain evidence="1 2">ATCC 27758</strain>
    </source>
</reference>
<dbReference type="EMBL" id="ABVR01000039">
    <property type="protein sequence ID" value="EEG90242.1"/>
    <property type="molecule type" value="Genomic_DNA"/>
</dbReference>
<dbReference type="Proteomes" id="UP000003793">
    <property type="component" value="Unassembled WGS sequence"/>
</dbReference>
<proteinExistence type="predicted"/>
<protein>
    <recommendedName>
        <fullName evidence="3">Butyrate kinase</fullName>
    </recommendedName>
</protein>
<reference evidence="1 2" key="1">
    <citation type="submission" date="2009-02" db="EMBL/GenBank/DDBJ databases">
        <authorList>
            <person name="Fulton L."/>
            <person name="Clifton S."/>
            <person name="Fulton B."/>
            <person name="Xu J."/>
            <person name="Minx P."/>
            <person name="Pepin K.H."/>
            <person name="Johnson M."/>
            <person name="Bhonagiri V."/>
            <person name="Nash W.E."/>
            <person name="Mardis E.R."/>
            <person name="Wilson R.K."/>
        </authorList>
    </citation>
    <scope>NUCLEOTIDE SEQUENCE [LARGE SCALE GENOMIC DNA]</scope>
    <source>
        <strain evidence="1 2">ATCC 27758</strain>
    </source>
</reference>
<sequence length="67" mass="7166">MAAVLNGKVDQILLTGGIAYSDYVTSEIKEKVGFIAPITVYPGEDELLALAQGALRVLNGEEKPLVY</sequence>
<evidence type="ECO:0000313" key="1">
    <source>
        <dbReference type="EMBL" id="EEG90242.1"/>
    </source>
</evidence>
<dbReference type="HOGENOM" id="CLU_2805089_0_0_9"/>
<organism evidence="1 2">
    <name type="scientific">Coprococcus comes ATCC 27758</name>
    <dbReference type="NCBI Taxonomy" id="470146"/>
    <lineage>
        <taxon>Bacteria</taxon>
        <taxon>Bacillati</taxon>
        <taxon>Bacillota</taxon>
        <taxon>Clostridia</taxon>
        <taxon>Lachnospirales</taxon>
        <taxon>Lachnospiraceae</taxon>
        <taxon>Coprococcus</taxon>
    </lineage>
</organism>
<dbReference type="SUPFAM" id="SSF53067">
    <property type="entry name" value="Actin-like ATPase domain"/>
    <property type="match status" value="1"/>
</dbReference>
<accession>C0B8K5</accession>
<gene>
    <name evidence="1" type="ORF">COPCOM_01479</name>
</gene>
<name>C0B8K5_9FIRM</name>
<evidence type="ECO:0000313" key="2">
    <source>
        <dbReference type="Proteomes" id="UP000003793"/>
    </source>
</evidence>
<comment type="caution">
    <text evidence="1">The sequence shown here is derived from an EMBL/GenBank/DDBJ whole genome shotgun (WGS) entry which is preliminary data.</text>
</comment>
<evidence type="ECO:0008006" key="3">
    <source>
        <dbReference type="Google" id="ProtNLM"/>
    </source>
</evidence>